<keyword evidence="1" id="KW-0175">Coiled coil</keyword>
<feature type="non-terminal residue" evidence="4">
    <location>
        <position position="1"/>
    </location>
</feature>
<keyword evidence="3" id="KW-0472">Membrane</keyword>
<evidence type="ECO:0000256" key="1">
    <source>
        <dbReference type="SAM" id="Coils"/>
    </source>
</evidence>
<dbReference type="Proteomes" id="UP000789831">
    <property type="component" value="Unassembled WGS sequence"/>
</dbReference>
<dbReference type="OrthoDB" id="2486541at2759"/>
<gene>
    <name evidence="4" type="ORF">AGERDE_LOCUS13276</name>
</gene>
<feature type="compositionally biased region" description="Polar residues" evidence="2">
    <location>
        <begin position="1"/>
        <end position="10"/>
    </location>
</feature>
<keyword evidence="3" id="KW-0812">Transmembrane</keyword>
<keyword evidence="3" id="KW-1133">Transmembrane helix</keyword>
<protein>
    <submittedName>
        <fullName evidence="4">9266_t:CDS:1</fullName>
    </submittedName>
</protein>
<dbReference type="EMBL" id="CAJVPL010016600">
    <property type="protein sequence ID" value="CAG8696043.1"/>
    <property type="molecule type" value="Genomic_DNA"/>
</dbReference>
<feature type="coiled-coil region" evidence="1">
    <location>
        <begin position="136"/>
        <end position="163"/>
    </location>
</feature>
<feature type="transmembrane region" description="Helical" evidence="3">
    <location>
        <begin position="103"/>
        <end position="123"/>
    </location>
</feature>
<evidence type="ECO:0000256" key="3">
    <source>
        <dbReference type="SAM" id="Phobius"/>
    </source>
</evidence>
<evidence type="ECO:0000256" key="2">
    <source>
        <dbReference type="SAM" id="MobiDB-lite"/>
    </source>
</evidence>
<accession>A0A9N9EUU5</accession>
<evidence type="ECO:0000313" key="5">
    <source>
        <dbReference type="Proteomes" id="UP000789831"/>
    </source>
</evidence>
<organism evidence="4 5">
    <name type="scientific">Ambispora gerdemannii</name>
    <dbReference type="NCBI Taxonomy" id="144530"/>
    <lineage>
        <taxon>Eukaryota</taxon>
        <taxon>Fungi</taxon>
        <taxon>Fungi incertae sedis</taxon>
        <taxon>Mucoromycota</taxon>
        <taxon>Glomeromycotina</taxon>
        <taxon>Glomeromycetes</taxon>
        <taxon>Archaeosporales</taxon>
        <taxon>Ambisporaceae</taxon>
        <taxon>Ambispora</taxon>
    </lineage>
</organism>
<reference evidence="4" key="1">
    <citation type="submission" date="2021-06" db="EMBL/GenBank/DDBJ databases">
        <authorList>
            <person name="Kallberg Y."/>
            <person name="Tangrot J."/>
            <person name="Rosling A."/>
        </authorList>
    </citation>
    <scope>NUCLEOTIDE SEQUENCE</scope>
    <source>
        <strain evidence="4">MT106</strain>
    </source>
</reference>
<comment type="caution">
    <text evidence="4">The sequence shown here is derived from an EMBL/GenBank/DDBJ whole genome shotgun (WGS) entry which is preliminary data.</text>
</comment>
<sequence>IVVPTTQKSVPKTKPAKTLTKSRSVRSKTNTLAYYNCLIDQVANPLNDKVKITSMCHNCKHNKSKVEAARQEHKQQLVKEVAKNYQAFGESLALRNGELALRIAYSAFGTIALLLLMFCGYNLKLKKGQIDLGKRTEKLEKKNGHEQKQINELKKEVEQLKRGAKN</sequence>
<proteinExistence type="predicted"/>
<keyword evidence="5" id="KW-1185">Reference proteome</keyword>
<feature type="region of interest" description="Disordered" evidence="2">
    <location>
        <begin position="1"/>
        <end position="22"/>
    </location>
</feature>
<dbReference type="AlphaFoldDB" id="A0A9N9EUU5"/>
<evidence type="ECO:0000313" key="4">
    <source>
        <dbReference type="EMBL" id="CAG8696043.1"/>
    </source>
</evidence>
<name>A0A9N9EUU5_9GLOM</name>